<evidence type="ECO:0000313" key="2">
    <source>
        <dbReference type="Proteomes" id="UP000037904"/>
    </source>
</evidence>
<dbReference type="OrthoDB" id="1394818at2759"/>
<sequence>MAEIVGLIASIGAITSAGFKTARAISTIASDLGAVGAEISGIATDLKAISLILNELKKRLSKADNITVEVSNLVVETQLTKTALLDAKRLDTTFRFEEETSRTPSTQIEDGQAISENSEVDGTIALRSSMYNEEKMHLARPHPRTGSAILLETMSDDDFIKISEHLRLQKVVRELALKVIHHTSRQEPQAASLDDAAENYTNNWHGSHEAYPFLSSRAQLKEKLANTKKELIQSLERIELLDKLVETYKIESSTREENDRQSQEEICLSIRNEMEEELRRRMSDIHMVRKETKEEIEDARLAAGREAIRQFQAGRENLDHSS</sequence>
<comment type="caution">
    <text evidence="1">The sequence shown here is derived from an EMBL/GenBank/DDBJ whole genome shotgun (WGS) entry which is preliminary data.</text>
</comment>
<organism evidence="1 2">
    <name type="scientific">Fusarium langsethiae</name>
    <dbReference type="NCBI Taxonomy" id="179993"/>
    <lineage>
        <taxon>Eukaryota</taxon>
        <taxon>Fungi</taxon>
        <taxon>Dikarya</taxon>
        <taxon>Ascomycota</taxon>
        <taxon>Pezizomycotina</taxon>
        <taxon>Sordariomycetes</taxon>
        <taxon>Hypocreomycetidae</taxon>
        <taxon>Hypocreales</taxon>
        <taxon>Nectriaceae</taxon>
        <taxon>Fusarium</taxon>
    </lineage>
</organism>
<reference evidence="1 2" key="1">
    <citation type="submission" date="2015-04" db="EMBL/GenBank/DDBJ databases">
        <title>The draft genome sequence of Fusarium langsethiae, a T-2/HT-2 mycotoxin producer.</title>
        <authorList>
            <person name="Lysoe E."/>
            <person name="Divon H.H."/>
            <person name="Terzi V."/>
            <person name="Orru L."/>
            <person name="Lamontanara A."/>
            <person name="Kolseth A.-K."/>
            <person name="Frandsen R.J."/>
            <person name="Nielsen K."/>
            <person name="Thrane U."/>
        </authorList>
    </citation>
    <scope>NUCLEOTIDE SEQUENCE [LARGE SCALE GENOMIC DNA]</scope>
    <source>
        <strain evidence="1 2">Fl201059</strain>
    </source>
</reference>
<protein>
    <recommendedName>
        <fullName evidence="3">Fungal N-terminal domain-containing protein</fullName>
    </recommendedName>
</protein>
<dbReference type="AlphaFoldDB" id="A0A0M9ERF5"/>
<proteinExistence type="predicted"/>
<keyword evidence="2" id="KW-1185">Reference proteome</keyword>
<gene>
    <name evidence="1" type="ORF">FLAG1_09076</name>
</gene>
<name>A0A0M9ERF5_FUSLA</name>
<dbReference type="Proteomes" id="UP000037904">
    <property type="component" value="Unassembled WGS sequence"/>
</dbReference>
<evidence type="ECO:0000313" key="1">
    <source>
        <dbReference type="EMBL" id="KPA38090.1"/>
    </source>
</evidence>
<dbReference type="EMBL" id="JXCE01000317">
    <property type="protein sequence ID" value="KPA38090.1"/>
    <property type="molecule type" value="Genomic_DNA"/>
</dbReference>
<accession>A0A0M9ERF5</accession>
<evidence type="ECO:0008006" key="3">
    <source>
        <dbReference type="Google" id="ProtNLM"/>
    </source>
</evidence>